<reference evidence="2 3" key="1">
    <citation type="journal article" date="2023" name="Genes (Basel)">
        <title>Chromosome-Level Genome Assembly and Circadian Gene Repertoire of the Patagonia Blennie Eleginops maclovinus-The Closest Ancestral Proxy of Antarctic Cryonotothenioids.</title>
        <authorList>
            <person name="Cheng C.C."/>
            <person name="Rivera-Colon A.G."/>
            <person name="Minhas B.F."/>
            <person name="Wilson L."/>
            <person name="Rayamajhi N."/>
            <person name="Vargas-Chacoff L."/>
            <person name="Catchen J.M."/>
        </authorList>
    </citation>
    <scope>NUCLEOTIDE SEQUENCE [LARGE SCALE GENOMIC DNA]</scope>
    <source>
        <strain evidence="2">JMC-PN-2008</strain>
    </source>
</reference>
<feature type="region of interest" description="Disordered" evidence="1">
    <location>
        <begin position="12"/>
        <end position="86"/>
    </location>
</feature>
<name>A0AAN8A174_ELEMC</name>
<keyword evidence="3" id="KW-1185">Reference proteome</keyword>
<accession>A0AAN8A174</accession>
<comment type="caution">
    <text evidence="2">The sequence shown here is derived from an EMBL/GenBank/DDBJ whole genome shotgun (WGS) entry which is preliminary data.</text>
</comment>
<dbReference type="AlphaFoldDB" id="A0AAN8A174"/>
<gene>
    <name evidence="2" type="ORF">PBY51_006221</name>
</gene>
<proteinExistence type="predicted"/>
<protein>
    <submittedName>
        <fullName evidence="2">Uncharacterized protein</fullName>
    </submittedName>
</protein>
<evidence type="ECO:0000313" key="2">
    <source>
        <dbReference type="EMBL" id="KAK5848623.1"/>
    </source>
</evidence>
<dbReference type="Proteomes" id="UP001346869">
    <property type="component" value="Unassembled WGS sequence"/>
</dbReference>
<dbReference type="EMBL" id="JAUZQC010000025">
    <property type="protein sequence ID" value="KAK5848623.1"/>
    <property type="molecule type" value="Genomic_DNA"/>
</dbReference>
<sequence>MLVVEVVDVVGGTEGRGHSGCHGWAGEHQQCQREHQPEQEGGLAHTTGDAAAGLGTSSNPPSTSTSCSLGVGPERNGRPLPLIRQK</sequence>
<evidence type="ECO:0000313" key="3">
    <source>
        <dbReference type="Proteomes" id="UP001346869"/>
    </source>
</evidence>
<feature type="compositionally biased region" description="Low complexity" evidence="1">
    <location>
        <begin position="56"/>
        <end position="68"/>
    </location>
</feature>
<reference evidence="2 3" key="2">
    <citation type="journal article" date="2023" name="Mol. Biol. Evol.">
        <title>Genomics of Secondarily Temperate Adaptation in the Only Non-Antarctic Icefish.</title>
        <authorList>
            <person name="Rivera-Colon A.G."/>
            <person name="Rayamajhi N."/>
            <person name="Minhas B.F."/>
            <person name="Madrigal G."/>
            <person name="Bilyk K.T."/>
            <person name="Yoon V."/>
            <person name="Hune M."/>
            <person name="Gregory S."/>
            <person name="Cheng C.H.C."/>
            <person name="Catchen J.M."/>
        </authorList>
    </citation>
    <scope>NUCLEOTIDE SEQUENCE [LARGE SCALE GENOMIC DNA]</scope>
    <source>
        <strain evidence="2">JMC-PN-2008</strain>
    </source>
</reference>
<evidence type="ECO:0000256" key="1">
    <source>
        <dbReference type="SAM" id="MobiDB-lite"/>
    </source>
</evidence>
<organism evidence="2 3">
    <name type="scientific">Eleginops maclovinus</name>
    <name type="common">Patagonian blennie</name>
    <name type="synonym">Eleginus maclovinus</name>
    <dbReference type="NCBI Taxonomy" id="56733"/>
    <lineage>
        <taxon>Eukaryota</taxon>
        <taxon>Metazoa</taxon>
        <taxon>Chordata</taxon>
        <taxon>Craniata</taxon>
        <taxon>Vertebrata</taxon>
        <taxon>Euteleostomi</taxon>
        <taxon>Actinopterygii</taxon>
        <taxon>Neopterygii</taxon>
        <taxon>Teleostei</taxon>
        <taxon>Neoteleostei</taxon>
        <taxon>Acanthomorphata</taxon>
        <taxon>Eupercaria</taxon>
        <taxon>Perciformes</taxon>
        <taxon>Notothenioidei</taxon>
        <taxon>Eleginopidae</taxon>
        <taxon>Eleginops</taxon>
    </lineage>
</organism>